<evidence type="ECO:0000313" key="5">
    <source>
        <dbReference type="EMBL" id="CAF1492679.1"/>
    </source>
</evidence>
<evidence type="ECO:0000256" key="3">
    <source>
        <dbReference type="PROSITE-ProRule" id="PRU00023"/>
    </source>
</evidence>
<dbReference type="Proteomes" id="UP000663870">
    <property type="component" value="Unassembled WGS sequence"/>
</dbReference>
<evidence type="ECO:0000313" key="6">
    <source>
        <dbReference type="EMBL" id="CAF1652252.1"/>
    </source>
</evidence>
<dbReference type="SUPFAM" id="SSF48403">
    <property type="entry name" value="Ankyrin repeat"/>
    <property type="match status" value="1"/>
</dbReference>
<gene>
    <name evidence="6" type="ORF">JXQ802_LOCUS54752</name>
    <name evidence="5" type="ORF">PYM288_LOCUS38261</name>
</gene>
<dbReference type="AlphaFoldDB" id="A0A815SNM1"/>
<sequence length="453" mass="53381">MGNKLDSKTQLQRRKIEHSQEGVASEFYWACRTGDIELVKAMIPYIPYDQLNQLEPNGSTPLHAASFFCHADVVRLLLHDYGVQRYYLNRHGLSAYEEAQTEEIKQIFRRPSNRFFDVEETIEDIFDILSVKSNEIDNNNSDSASEDDNEENTNETPSTWIQGFRTKEEIKQEKYYYCKGKALIQSRIGRFIMRNGPKFCSHCRKNKEVMSEFISYFNDREFRVNKLQAIVDEYVTPDHPEYNKCKELLDDYSEQESVCSLLKLYTLETEFYKKIKKSCQAIAWSLYIILPDLKERYYQGLSYRGLQMTEKDLQEYRWALKNPDSLIKTKTFSSTSIERAEAEKFACTSDPNQLSVLMIFHFPQVSDMAINLGQIEDNKLRAVSEYENEKEVLILPQTFFRVQNVEFDTEKHQYAIYLENLALHKSSLISALKFMIYRDEETKLTAYYTENRF</sequence>
<evidence type="ECO:0000256" key="4">
    <source>
        <dbReference type="SAM" id="MobiDB-lite"/>
    </source>
</evidence>
<dbReference type="PANTHER" id="PTHR24171:SF8">
    <property type="entry name" value="BRCA1-ASSOCIATED RING DOMAIN PROTEIN 1"/>
    <property type="match status" value="1"/>
</dbReference>
<evidence type="ECO:0000256" key="1">
    <source>
        <dbReference type="ARBA" id="ARBA00022737"/>
    </source>
</evidence>
<dbReference type="SUPFAM" id="SSF56399">
    <property type="entry name" value="ADP-ribosylation"/>
    <property type="match status" value="1"/>
</dbReference>
<accession>A0A815SNM1</accession>
<evidence type="ECO:0000256" key="2">
    <source>
        <dbReference type="ARBA" id="ARBA00023043"/>
    </source>
</evidence>
<protein>
    <submittedName>
        <fullName evidence="5">Uncharacterized protein</fullName>
    </submittedName>
</protein>
<comment type="caution">
    <text evidence="5">The sequence shown here is derived from an EMBL/GenBank/DDBJ whole genome shotgun (WGS) entry which is preliminary data.</text>
</comment>
<dbReference type="PROSITE" id="PS50297">
    <property type="entry name" value="ANK_REP_REGION"/>
    <property type="match status" value="1"/>
</dbReference>
<feature type="compositionally biased region" description="Acidic residues" evidence="4">
    <location>
        <begin position="144"/>
        <end position="153"/>
    </location>
</feature>
<dbReference type="PROSITE" id="PS50088">
    <property type="entry name" value="ANK_REPEAT"/>
    <property type="match status" value="1"/>
</dbReference>
<feature type="region of interest" description="Disordered" evidence="4">
    <location>
        <begin position="137"/>
        <end position="158"/>
    </location>
</feature>
<dbReference type="GO" id="GO:0085020">
    <property type="term" value="P:protein K6-linked ubiquitination"/>
    <property type="evidence" value="ECO:0007669"/>
    <property type="project" value="TreeGrafter"/>
</dbReference>
<reference evidence="5" key="1">
    <citation type="submission" date="2021-02" db="EMBL/GenBank/DDBJ databases">
        <authorList>
            <person name="Nowell W R."/>
        </authorList>
    </citation>
    <scope>NUCLEOTIDE SEQUENCE</scope>
</reference>
<evidence type="ECO:0000313" key="7">
    <source>
        <dbReference type="Proteomes" id="UP000663854"/>
    </source>
</evidence>
<dbReference type="GO" id="GO:0004842">
    <property type="term" value="F:ubiquitin-protein transferase activity"/>
    <property type="evidence" value="ECO:0007669"/>
    <property type="project" value="TreeGrafter"/>
</dbReference>
<keyword evidence="1" id="KW-0677">Repeat</keyword>
<dbReference type="GO" id="GO:0031436">
    <property type="term" value="C:BRCA1-BARD1 complex"/>
    <property type="evidence" value="ECO:0007669"/>
    <property type="project" value="TreeGrafter"/>
</dbReference>
<dbReference type="Proteomes" id="UP000663854">
    <property type="component" value="Unassembled WGS sequence"/>
</dbReference>
<name>A0A815SNM1_9BILA</name>
<dbReference type="InterPro" id="IPR036770">
    <property type="entry name" value="Ankyrin_rpt-contain_sf"/>
</dbReference>
<dbReference type="PANTHER" id="PTHR24171">
    <property type="entry name" value="ANKYRIN REPEAT DOMAIN-CONTAINING PROTEIN 39-RELATED"/>
    <property type="match status" value="1"/>
</dbReference>
<dbReference type="EMBL" id="CAJNOH010009109">
    <property type="protein sequence ID" value="CAF1492679.1"/>
    <property type="molecule type" value="Genomic_DNA"/>
</dbReference>
<dbReference type="Gene3D" id="3.90.176.10">
    <property type="entry name" value="Toxin ADP-ribosyltransferase, Chain A, domain 1"/>
    <property type="match status" value="1"/>
</dbReference>
<dbReference type="EMBL" id="CAJNOL010010855">
    <property type="protein sequence ID" value="CAF1652252.1"/>
    <property type="molecule type" value="Genomic_DNA"/>
</dbReference>
<dbReference type="Pfam" id="PF12796">
    <property type="entry name" value="Ank_2"/>
    <property type="match status" value="1"/>
</dbReference>
<dbReference type="SMART" id="SM00248">
    <property type="entry name" value="ANK"/>
    <property type="match status" value="2"/>
</dbReference>
<proteinExistence type="predicted"/>
<dbReference type="GO" id="GO:0070531">
    <property type="term" value="C:BRCA1-A complex"/>
    <property type="evidence" value="ECO:0007669"/>
    <property type="project" value="TreeGrafter"/>
</dbReference>
<dbReference type="InterPro" id="IPR002110">
    <property type="entry name" value="Ankyrin_rpt"/>
</dbReference>
<evidence type="ECO:0000313" key="8">
    <source>
        <dbReference type="Proteomes" id="UP000663870"/>
    </source>
</evidence>
<keyword evidence="2 3" id="KW-0040">ANK repeat</keyword>
<keyword evidence="8" id="KW-1185">Reference proteome</keyword>
<feature type="repeat" description="ANK" evidence="3">
    <location>
        <begin position="57"/>
        <end position="78"/>
    </location>
</feature>
<dbReference type="Gene3D" id="1.25.40.20">
    <property type="entry name" value="Ankyrin repeat-containing domain"/>
    <property type="match status" value="1"/>
</dbReference>
<organism evidence="5 7">
    <name type="scientific">Rotaria sordida</name>
    <dbReference type="NCBI Taxonomy" id="392033"/>
    <lineage>
        <taxon>Eukaryota</taxon>
        <taxon>Metazoa</taxon>
        <taxon>Spiralia</taxon>
        <taxon>Gnathifera</taxon>
        <taxon>Rotifera</taxon>
        <taxon>Eurotatoria</taxon>
        <taxon>Bdelloidea</taxon>
        <taxon>Philodinida</taxon>
        <taxon>Philodinidae</taxon>
        <taxon>Rotaria</taxon>
    </lineage>
</organism>